<sequence length="301" mass="32976">GVVPACTNAAIGSASVPGEGSRAPDLLEAVDEAALKLLSQALKPINTLVYGVQDLSRPSDLRLQRSKGSKSSSSSSGSGSPSLKSRVRALRFAELAAVQVTEDSGLINLEEGDGNDVALPLFAAPLDQVCREALVAGFRAILLHPERTACWTQLSQALRDHLRQQRRQPPLHPAPVVASSLGSGERRLEVLEVERRIPGTSDWKTPFLPTDGDLPWRWVDDRGRKHPHLDPGFACSFSASRVPPCRPESLFRSTSEWCVDVSPSTDSDGWCYGFAWNSSTWEPNPSLFNGLRRRRWIRTFT</sequence>
<evidence type="ECO:0000313" key="2">
    <source>
        <dbReference type="EMBL" id="CAE8710787.1"/>
    </source>
</evidence>
<proteinExistence type="predicted"/>
<evidence type="ECO:0000256" key="1">
    <source>
        <dbReference type="SAM" id="MobiDB-lite"/>
    </source>
</evidence>
<accession>A0A813KXR0</accession>
<feature type="compositionally biased region" description="Low complexity" evidence="1">
    <location>
        <begin position="69"/>
        <end position="83"/>
    </location>
</feature>
<feature type="non-terminal residue" evidence="2">
    <location>
        <position position="1"/>
    </location>
</feature>
<evidence type="ECO:0000313" key="3">
    <source>
        <dbReference type="Proteomes" id="UP000626109"/>
    </source>
</evidence>
<name>A0A813KXR0_POLGL</name>
<feature type="region of interest" description="Disordered" evidence="1">
    <location>
        <begin position="61"/>
        <end position="83"/>
    </location>
</feature>
<dbReference type="AlphaFoldDB" id="A0A813KXR0"/>
<protein>
    <recommendedName>
        <fullName evidence="4">Peroxin/Ferlin domain-containing protein</fullName>
    </recommendedName>
</protein>
<gene>
    <name evidence="2" type="ORF">PGLA2088_LOCUS36127</name>
</gene>
<dbReference type="Proteomes" id="UP000626109">
    <property type="component" value="Unassembled WGS sequence"/>
</dbReference>
<comment type="caution">
    <text evidence="2">The sequence shown here is derived from an EMBL/GenBank/DDBJ whole genome shotgun (WGS) entry which is preliminary data.</text>
</comment>
<evidence type="ECO:0008006" key="4">
    <source>
        <dbReference type="Google" id="ProtNLM"/>
    </source>
</evidence>
<reference evidence="2" key="1">
    <citation type="submission" date="2021-02" db="EMBL/GenBank/DDBJ databases">
        <authorList>
            <person name="Dougan E. K."/>
            <person name="Rhodes N."/>
            <person name="Thang M."/>
            <person name="Chan C."/>
        </authorList>
    </citation>
    <scope>NUCLEOTIDE SEQUENCE</scope>
</reference>
<dbReference type="EMBL" id="CAJNNW010032040">
    <property type="protein sequence ID" value="CAE8710787.1"/>
    <property type="molecule type" value="Genomic_DNA"/>
</dbReference>
<organism evidence="2 3">
    <name type="scientific">Polarella glacialis</name>
    <name type="common">Dinoflagellate</name>
    <dbReference type="NCBI Taxonomy" id="89957"/>
    <lineage>
        <taxon>Eukaryota</taxon>
        <taxon>Sar</taxon>
        <taxon>Alveolata</taxon>
        <taxon>Dinophyceae</taxon>
        <taxon>Suessiales</taxon>
        <taxon>Suessiaceae</taxon>
        <taxon>Polarella</taxon>
    </lineage>
</organism>